<name>A0A5B6WDR4_9ROSI</name>
<evidence type="ECO:0000313" key="2">
    <source>
        <dbReference type="Proteomes" id="UP000325315"/>
    </source>
</evidence>
<comment type="caution">
    <text evidence="1">The sequence shown here is derived from an EMBL/GenBank/DDBJ whole genome shotgun (WGS) entry which is preliminary data.</text>
</comment>
<dbReference type="Proteomes" id="UP000325315">
    <property type="component" value="Unassembled WGS sequence"/>
</dbReference>
<accession>A0A5B6WDR4</accession>
<organism evidence="1 2">
    <name type="scientific">Gossypium australe</name>
    <dbReference type="NCBI Taxonomy" id="47621"/>
    <lineage>
        <taxon>Eukaryota</taxon>
        <taxon>Viridiplantae</taxon>
        <taxon>Streptophyta</taxon>
        <taxon>Embryophyta</taxon>
        <taxon>Tracheophyta</taxon>
        <taxon>Spermatophyta</taxon>
        <taxon>Magnoliopsida</taxon>
        <taxon>eudicotyledons</taxon>
        <taxon>Gunneridae</taxon>
        <taxon>Pentapetalae</taxon>
        <taxon>rosids</taxon>
        <taxon>malvids</taxon>
        <taxon>Malvales</taxon>
        <taxon>Malvaceae</taxon>
        <taxon>Malvoideae</taxon>
        <taxon>Gossypium</taxon>
    </lineage>
</organism>
<dbReference type="AlphaFoldDB" id="A0A5B6WDR4"/>
<keyword evidence="1" id="KW-0830">Ubiquinone</keyword>
<sequence>MLFTILPSSDKLSMTNLNVPILNHTVLCCFSNRVLKFPKVAFSWQLGTNRGRDREEDAVVLRKADSP</sequence>
<evidence type="ECO:0000313" key="1">
    <source>
        <dbReference type="EMBL" id="KAA3479941.1"/>
    </source>
</evidence>
<dbReference type="OrthoDB" id="1920692at2759"/>
<gene>
    <name evidence="1" type="ORF">EPI10_020412</name>
</gene>
<proteinExistence type="predicted"/>
<keyword evidence="2" id="KW-1185">Reference proteome</keyword>
<reference evidence="2" key="1">
    <citation type="journal article" date="2019" name="Plant Biotechnol. J.">
        <title>Genome sequencing of the Australian wild diploid species Gossypium australe highlights disease resistance and delayed gland morphogenesis.</title>
        <authorList>
            <person name="Cai Y."/>
            <person name="Cai X."/>
            <person name="Wang Q."/>
            <person name="Wang P."/>
            <person name="Zhang Y."/>
            <person name="Cai C."/>
            <person name="Xu Y."/>
            <person name="Wang K."/>
            <person name="Zhou Z."/>
            <person name="Wang C."/>
            <person name="Geng S."/>
            <person name="Li B."/>
            <person name="Dong Q."/>
            <person name="Hou Y."/>
            <person name="Wang H."/>
            <person name="Ai P."/>
            <person name="Liu Z."/>
            <person name="Yi F."/>
            <person name="Sun M."/>
            <person name="An G."/>
            <person name="Cheng J."/>
            <person name="Zhang Y."/>
            <person name="Shi Q."/>
            <person name="Xie Y."/>
            <person name="Shi X."/>
            <person name="Chang Y."/>
            <person name="Huang F."/>
            <person name="Chen Y."/>
            <person name="Hong S."/>
            <person name="Mi L."/>
            <person name="Sun Q."/>
            <person name="Zhang L."/>
            <person name="Zhou B."/>
            <person name="Peng R."/>
            <person name="Zhang X."/>
            <person name="Liu F."/>
        </authorList>
    </citation>
    <scope>NUCLEOTIDE SEQUENCE [LARGE SCALE GENOMIC DNA]</scope>
    <source>
        <strain evidence="2">cv. PA1801</strain>
    </source>
</reference>
<protein>
    <submittedName>
        <fullName evidence="1">NADH dehydrogenase [ubiquinone] 1 alpha subcomplex subunit 1</fullName>
    </submittedName>
</protein>
<dbReference type="EMBL" id="SMMG02000003">
    <property type="protein sequence ID" value="KAA3479941.1"/>
    <property type="molecule type" value="Genomic_DNA"/>
</dbReference>